<protein>
    <submittedName>
        <fullName evidence="1">Uncharacterized protein</fullName>
    </submittedName>
</protein>
<proteinExistence type="predicted"/>
<name>E0UDQ3_GLOV7</name>
<dbReference type="AlphaFoldDB" id="E0UDQ3"/>
<keyword evidence="2" id="KW-1185">Reference proteome</keyword>
<evidence type="ECO:0000313" key="1">
    <source>
        <dbReference type="EMBL" id="ADN16488.1"/>
    </source>
</evidence>
<accession>E0UDQ3</accession>
<dbReference type="KEGG" id="cyj:Cyan7822_4579"/>
<reference evidence="2" key="1">
    <citation type="journal article" date="2011" name="MBio">
        <title>Novel metabolic attributes of the genus Cyanothece, comprising a group of unicellular nitrogen-fixing Cyanobacteria.</title>
        <authorList>
            <person name="Bandyopadhyay A."/>
            <person name="Elvitigala T."/>
            <person name="Welsh E."/>
            <person name="Stockel J."/>
            <person name="Liberton M."/>
            <person name="Min H."/>
            <person name="Sherman L.A."/>
            <person name="Pakrasi H.B."/>
        </authorList>
    </citation>
    <scope>NUCLEOTIDE SEQUENCE [LARGE SCALE GENOMIC DNA]</scope>
    <source>
        <strain evidence="2">PCC 7822</strain>
    </source>
</reference>
<dbReference type="EMBL" id="CP002198">
    <property type="protein sequence ID" value="ADN16488.1"/>
    <property type="molecule type" value="Genomic_DNA"/>
</dbReference>
<gene>
    <name evidence="1" type="ordered locus">Cyan7822_4579</name>
</gene>
<dbReference type="Proteomes" id="UP000008206">
    <property type="component" value="Chromosome"/>
</dbReference>
<dbReference type="STRING" id="497965.Cyan7822_4579"/>
<organism evidence="1 2">
    <name type="scientific">Gloeothece verrucosa (strain PCC 7822)</name>
    <name type="common">Cyanothece sp. (strain PCC 7822)</name>
    <dbReference type="NCBI Taxonomy" id="497965"/>
    <lineage>
        <taxon>Bacteria</taxon>
        <taxon>Bacillati</taxon>
        <taxon>Cyanobacteriota</taxon>
        <taxon>Cyanophyceae</taxon>
        <taxon>Oscillatoriophycideae</taxon>
        <taxon>Chroococcales</taxon>
        <taxon>Aphanothecaceae</taxon>
        <taxon>Gloeothece</taxon>
        <taxon>Gloeothece verrucosa</taxon>
    </lineage>
</organism>
<sequence length="83" mass="9515">MTEETMMIPVPKFAKGDAVRLVYQDGEKICLGAEAIIHKTIFDNDSKKWFYYTNCFISSLPENLLRPAPKGDETKFKRVLSID</sequence>
<dbReference type="RefSeq" id="WP_013324530.1">
    <property type="nucleotide sequence ID" value="NC_014501.1"/>
</dbReference>
<evidence type="ECO:0000313" key="2">
    <source>
        <dbReference type="Proteomes" id="UP000008206"/>
    </source>
</evidence>
<dbReference type="HOGENOM" id="CLU_193600_0_0_3"/>